<dbReference type="WBParaSite" id="SCUD_0001077801-mRNA-1">
    <property type="protein sequence ID" value="SCUD_0001077801-mRNA-1"/>
    <property type="gene ID" value="SCUD_0001077801"/>
</dbReference>
<dbReference type="AlphaFoldDB" id="A0A183K702"/>
<name>A0A183K702_9TREM</name>
<evidence type="ECO:0000313" key="1">
    <source>
        <dbReference type="WBParaSite" id="SCUD_0001077801-mRNA-1"/>
    </source>
</evidence>
<protein>
    <submittedName>
        <fullName evidence="1">ULP_PROTEASE domain-containing protein</fullName>
    </submittedName>
</protein>
<reference evidence="1" key="1">
    <citation type="submission" date="2016-06" db="UniProtKB">
        <authorList>
            <consortium name="WormBaseParasite"/>
        </authorList>
    </citation>
    <scope>IDENTIFICATION</scope>
</reference>
<accession>A0A183K702</accession>
<organism evidence="1">
    <name type="scientific">Schistosoma curassoni</name>
    <dbReference type="NCBI Taxonomy" id="6186"/>
    <lineage>
        <taxon>Eukaryota</taxon>
        <taxon>Metazoa</taxon>
        <taxon>Spiralia</taxon>
        <taxon>Lophotrochozoa</taxon>
        <taxon>Platyhelminthes</taxon>
        <taxon>Trematoda</taxon>
        <taxon>Digenea</taxon>
        <taxon>Strigeidida</taxon>
        <taxon>Schistosomatoidea</taxon>
        <taxon>Schistosomatidae</taxon>
        <taxon>Schistosoma</taxon>
    </lineage>
</organism>
<proteinExistence type="predicted"/>
<sequence length="438" mass="48443">LENDYRTYERVNKTRDSLVSGNVNELVAVIHDAPSDPEMSISETCPVMGSNPIVPETLFTNTGLSSSQKDDVLLNAHEIIAVPAHKKTENESSIVMRTVALNGAHHSTTTVSNECTDWGSLVVLPDMNTGYSGDRLSTNEIVKRFDDNVPEKSNFDDPISSVADPHHLVSSSGVSTQCGEYSLNRVKAIDTYENSERNILTLDRQIKSRKGFCIPCTPLVWNQGVQTLLSGSSVSTNPSKALNILISNCEVDYENKHKFGKTLFCGKFHPCNSCVFRNSKCFKCGEIRQVQLVSDTTAHFAATNTNIRNCDSIKLGVSDYHLSLSTTSESGIESNSRPESNETQNHCENKVFNQSASYQISNVTVLDMVCPKDSYISDEITYKSEEDMLSESSPDRKPDALLIDADFYIDPLVFSDIPDTFWKNISEKSNSDLLSNIS</sequence>